<evidence type="ECO:0000313" key="6">
    <source>
        <dbReference type="EMBL" id="RDB56781.1"/>
    </source>
</evidence>
<dbReference type="AlphaFoldDB" id="A0A369LAX3"/>
<feature type="domain" description="HTH lysR-type" evidence="5">
    <location>
        <begin position="1"/>
        <end position="58"/>
    </location>
</feature>
<dbReference type="PROSITE" id="PS50931">
    <property type="entry name" value="HTH_LYSR"/>
    <property type="match status" value="1"/>
</dbReference>
<dbReference type="RefSeq" id="WP_042433005.1">
    <property type="nucleotide sequence ID" value="NZ_CABKQR010000002.1"/>
</dbReference>
<proteinExistence type="inferred from homology"/>
<evidence type="ECO:0000256" key="1">
    <source>
        <dbReference type="ARBA" id="ARBA00009437"/>
    </source>
</evidence>
<dbReference type="STRING" id="1034345.GCA_000236865_01089"/>
<dbReference type="PANTHER" id="PTHR30346:SF0">
    <property type="entry name" value="HCA OPERON TRANSCRIPTIONAL ACTIVATOR HCAR"/>
    <property type="match status" value="1"/>
</dbReference>
<evidence type="ECO:0000256" key="3">
    <source>
        <dbReference type="ARBA" id="ARBA00023125"/>
    </source>
</evidence>
<dbReference type="Proteomes" id="UP000253792">
    <property type="component" value="Unassembled WGS sequence"/>
</dbReference>
<dbReference type="EMBL" id="PPTP01000002">
    <property type="protein sequence ID" value="RDB56781.1"/>
    <property type="molecule type" value="Genomic_DNA"/>
</dbReference>
<dbReference type="Gene3D" id="3.40.190.10">
    <property type="entry name" value="Periplasmic binding protein-like II"/>
    <property type="match status" value="2"/>
</dbReference>
<dbReference type="GO" id="GO:0032993">
    <property type="term" value="C:protein-DNA complex"/>
    <property type="evidence" value="ECO:0007669"/>
    <property type="project" value="TreeGrafter"/>
</dbReference>
<gene>
    <name evidence="6" type="ORF">C1880_03195</name>
</gene>
<dbReference type="GeneID" id="82935327"/>
<dbReference type="InterPro" id="IPR005119">
    <property type="entry name" value="LysR_subst-bd"/>
</dbReference>
<evidence type="ECO:0000313" key="7">
    <source>
        <dbReference type="Proteomes" id="UP000253792"/>
    </source>
</evidence>
<name>A0A369LAX3_9ACTN</name>
<comment type="similarity">
    <text evidence="1">Belongs to the LysR transcriptional regulatory family.</text>
</comment>
<dbReference type="Pfam" id="PF03466">
    <property type="entry name" value="LysR_substrate"/>
    <property type="match status" value="1"/>
</dbReference>
<sequence>MKLQQLRYVIQVAESGSLTAAAEKLFVAQPSLSKAVSELEREMDITIFTRSRTGVVPTEEGMRFLSRARQVIEQADLLEGEYKGADRIRRVFGISTQHYAFVVNAFVSLVREYDRNRYEFSLRETSTAGIIDDVRVQRSELGVLYRCDFNESVISNVVKSADLHFVPLFRAKPHVFVSRNSPLAHLERVTLADLAPYPRLSYDQGIRNSLYYAEELHIAEAVDKSIVVTDRATLFNLIIGLDGYTISSGILSEDLNGSQITSIPLESPEHMELGYVKRADRPLSSVAERYLQLLQEYVNEYQREAGE</sequence>
<keyword evidence="3" id="KW-0238">DNA-binding</keyword>
<dbReference type="InterPro" id="IPR036388">
    <property type="entry name" value="WH-like_DNA-bd_sf"/>
</dbReference>
<dbReference type="GO" id="GO:0003677">
    <property type="term" value="F:DNA binding"/>
    <property type="evidence" value="ECO:0007669"/>
    <property type="project" value="UniProtKB-KW"/>
</dbReference>
<dbReference type="OrthoDB" id="3176554at2"/>
<dbReference type="InterPro" id="IPR036390">
    <property type="entry name" value="WH_DNA-bd_sf"/>
</dbReference>
<dbReference type="PRINTS" id="PR00039">
    <property type="entry name" value="HTHLYSR"/>
</dbReference>
<keyword evidence="2" id="KW-0805">Transcription regulation</keyword>
<dbReference type="Pfam" id="PF00126">
    <property type="entry name" value="HTH_1"/>
    <property type="match status" value="1"/>
</dbReference>
<evidence type="ECO:0000259" key="5">
    <source>
        <dbReference type="PROSITE" id="PS50931"/>
    </source>
</evidence>
<dbReference type="InterPro" id="IPR000847">
    <property type="entry name" value="LysR_HTH_N"/>
</dbReference>
<dbReference type="SUPFAM" id="SSF53850">
    <property type="entry name" value="Periplasmic binding protein-like II"/>
    <property type="match status" value="1"/>
</dbReference>
<accession>A0A369LAX3</accession>
<dbReference type="PANTHER" id="PTHR30346">
    <property type="entry name" value="TRANSCRIPTIONAL DUAL REGULATOR HCAR-RELATED"/>
    <property type="match status" value="1"/>
</dbReference>
<keyword evidence="7" id="KW-1185">Reference proteome</keyword>
<reference evidence="6 7" key="1">
    <citation type="journal article" date="2018" name="Elife">
        <title>Discovery and characterization of a prevalent human gut bacterial enzyme sufficient for the inactivation of a family of plant toxins.</title>
        <authorList>
            <person name="Koppel N."/>
            <person name="Bisanz J.E."/>
            <person name="Pandelia M.E."/>
            <person name="Turnbaugh P.J."/>
            <person name="Balskus E.P."/>
        </authorList>
    </citation>
    <scope>NUCLEOTIDE SEQUENCE [LARGE SCALE GENOMIC DNA]</scope>
    <source>
        <strain evidence="7">anaerobia AP69FAA</strain>
    </source>
</reference>
<keyword evidence="4" id="KW-0804">Transcription</keyword>
<dbReference type="SUPFAM" id="SSF46785">
    <property type="entry name" value="Winged helix' DNA-binding domain"/>
    <property type="match status" value="1"/>
</dbReference>
<organism evidence="6 7">
    <name type="scientific">Senegalimassilia anaerobia</name>
    <dbReference type="NCBI Taxonomy" id="1473216"/>
    <lineage>
        <taxon>Bacteria</taxon>
        <taxon>Bacillati</taxon>
        <taxon>Actinomycetota</taxon>
        <taxon>Coriobacteriia</taxon>
        <taxon>Coriobacteriales</taxon>
        <taxon>Coriobacteriaceae</taxon>
        <taxon>Senegalimassilia</taxon>
    </lineage>
</organism>
<dbReference type="Gene3D" id="1.10.10.10">
    <property type="entry name" value="Winged helix-like DNA-binding domain superfamily/Winged helix DNA-binding domain"/>
    <property type="match status" value="1"/>
</dbReference>
<comment type="caution">
    <text evidence="6">The sequence shown here is derived from an EMBL/GenBank/DDBJ whole genome shotgun (WGS) entry which is preliminary data.</text>
</comment>
<evidence type="ECO:0000256" key="4">
    <source>
        <dbReference type="ARBA" id="ARBA00023163"/>
    </source>
</evidence>
<protein>
    <submittedName>
        <fullName evidence="6">LysR family transcriptional regulator</fullName>
    </submittedName>
</protein>
<dbReference type="FunFam" id="1.10.10.10:FF:000001">
    <property type="entry name" value="LysR family transcriptional regulator"/>
    <property type="match status" value="1"/>
</dbReference>
<evidence type="ECO:0000256" key="2">
    <source>
        <dbReference type="ARBA" id="ARBA00023015"/>
    </source>
</evidence>
<dbReference type="GO" id="GO:0003700">
    <property type="term" value="F:DNA-binding transcription factor activity"/>
    <property type="evidence" value="ECO:0007669"/>
    <property type="project" value="InterPro"/>
</dbReference>